<reference evidence="1 2" key="1">
    <citation type="journal article" date="2018" name="Front. Plant Sci.">
        <title>Red Clover (Trifolium pratense) and Zigzag Clover (T. medium) - A Picture of Genomic Similarities and Differences.</title>
        <authorList>
            <person name="Dluhosova J."/>
            <person name="Istvanek J."/>
            <person name="Nedelnik J."/>
            <person name="Repkova J."/>
        </authorList>
    </citation>
    <scope>NUCLEOTIDE SEQUENCE [LARGE SCALE GENOMIC DNA]</scope>
    <source>
        <strain evidence="2">cv. 10/8</strain>
        <tissue evidence="1">Leaf</tissue>
    </source>
</reference>
<sequence length="42" mass="4677">SNGRGLKSEEEDELHLKPLAPAQIYYSDKVVAPPEHSQNVET</sequence>
<evidence type="ECO:0000313" key="1">
    <source>
        <dbReference type="EMBL" id="MCI08889.1"/>
    </source>
</evidence>
<dbReference type="EMBL" id="LXQA010070690">
    <property type="protein sequence ID" value="MCI08889.1"/>
    <property type="molecule type" value="Genomic_DNA"/>
</dbReference>
<dbReference type="AlphaFoldDB" id="A0A392PBM8"/>
<proteinExistence type="predicted"/>
<organism evidence="1 2">
    <name type="scientific">Trifolium medium</name>
    <dbReference type="NCBI Taxonomy" id="97028"/>
    <lineage>
        <taxon>Eukaryota</taxon>
        <taxon>Viridiplantae</taxon>
        <taxon>Streptophyta</taxon>
        <taxon>Embryophyta</taxon>
        <taxon>Tracheophyta</taxon>
        <taxon>Spermatophyta</taxon>
        <taxon>Magnoliopsida</taxon>
        <taxon>eudicotyledons</taxon>
        <taxon>Gunneridae</taxon>
        <taxon>Pentapetalae</taxon>
        <taxon>rosids</taxon>
        <taxon>fabids</taxon>
        <taxon>Fabales</taxon>
        <taxon>Fabaceae</taxon>
        <taxon>Papilionoideae</taxon>
        <taxon>50 kb inversion clade</taxon>
        <taxon>NPAAA clade</taxon>
        <taxon>Hologalegina</taxon>
        <taxon>IRL clade</taxon>
        <taxon>Trifolieae</taxon>
        <taxon>Trifolium</taxon>
    </lineage>
</organism>
<feature type="non-terminal residue" evidence="1">
    <location>
        <position position="1"/>
    </location>
</feature>
<protein>
    <submittedName>
        <fullName evidence="1">Uncharacterized protein</fullName>
    </submittedName>
</protein>
<keyword evidence="2" id="KW-1185">Reference proteome</keyword>
<name>A0A392PBM8_9FABA</name>
<accession>A0A392PBM8</accession>
<evidence type="ECO:0000313" key="2">
    <source>
        <dbReference type="Proteomes" id="UP000265520"/>
    </source>
</evidence>
<dbReference type="Proteomes" id="UP000265520">
    <property type="component" value="Unassembled WGS sequence"/>
</dbReference>
<comment type="caution">
    <text evidence="1">The sequence shown here is derived from an EMBL/GenBank/DDBJ whole genome shotgun (WGS) entry which is preliminary data.</text>
</comment>